<dbReference type="SUPFAM" id="SSF56281">
    <property type="entry name" value="Metallo-hydrolase/oxidoreductase"/>
    <property type="match status" value="1"/>
</dbReference>
<dbReference type="EMBL" id="LN606600">
    <property type="protein sequence ID" value="CEF41596.1"/>
    <property type="molecule type" value="Genomic_DNA"/>
</dbReference>
<evidence type="ECO:0000313" key="7">
    <source>
        <dbReference type="Proteomes" id="UP000056109"/>
    </source>
</evidence>
<dbReference type="PATRIC" id="fig|446692.3.peg.2387"/>
<sequence length="224" mass="24143">MHQAYSGMQLQVIPVTPFRQNCSVLWDEATRQAVVVDPGGDADVLAEFIRQNGLTVEAILLTHGHLDHVGGVAALSRLLAKTQETSPVVIGPTVEDEFLLSSIENQARHFGLEGLENAKVDRYLAEGEQVKVAGRTFDVLHVPGHTPGHVVFVDKAARFAFVGDTLFRGTVGRTDFPYGDGHLLVRSIKEKLLPLGDDVVIMPGHGGSSTLGAERMNNPFLCAG</sequence>
<feature type="domain" description="Metallo-beta-lactamase" evidence="5">
    <location>
        <begin position="19"/>
        <end position="205"/>
    </location>
</feature>
<dbReference type="GO" id="GO:0016787">
    <property type="term" value="F:hydrolase activity"/>
    <property type="evidence" value="ECO:0007669"/>
    <property type="project" value="UniProtKB-KW"/>
</dbReference>
<comment type="cofactor">
    <cofactor evidence="1">
        <name>Zn(2+)</name>
        <dbReference type="ChEBI" id="CHEBI:29105"/>
    </cofactor>
</comment>
<dbReference type="CDD" id="cd07737">
    <property type="entry name" value="YcbL-like_MBL-fold"/>
    <property type="match status" value="1"/>
</dbReference>
<dbReference type="Proteomes" id="UP000056109">
    <property type="component" value="Chromosome I"/>
</dbReference>
<evidence type="ECO:0000256" key="3">
    <source>
        <dbReference type="ARBA" id="ARBA00022801"/>
    </source>
</evidence>
<dbReference type="Gene3D" id="3.60.15.10">
    <property type="entry name" value="Ribonuclease Z/Hydroxyacylglutathione hydrolase-like"/>
    <property type="match status" value="1"/>
</dbReference>
<dbReference type="InterPro" id="IPR001279">
    <property type="entry name" value="Metallo-B-lactamas"/>
</dbReference>
<proteinExistence type="predicted"/>
<gene>
    <name evidence="6" type="ORF">ASN_2302</name>
</gene>
<evidence type="ECO:0000256" key="2">
    <source>
        <dbReference type="ARBA" id="ARBA00022723"/>
    </source>
</evidence>
<evidence type="ECO:0000313" key="6">
    <source>
        <dbReference type="EMBL" id="CEF41596.1"/>
    </source>
</evidence>
<keyword evidence="4" id="KW-0862">Zinc</keyword>
<organism evidence="6 7">
    <name type="scientific">Acetobacter senegalensis</name>
    <dbReference type="NCBI Taxonomy" id="446692"/>
    <lineage>
        <taxon>Bacteria</taxon>
        <taxon>Pseudomonadati</taxon>
        <taxon>Pseudomonadota</taxon>
        <taxon>Alphaproteobacteria</taxon>
        <taxon>Acetobacterales</taxon>
        <taxon>Acetobacteraceae</taxon>
        <taxon>Acetobacter</taxon>
    </lineage>
</organism>
<name>A0A0U5EUP8_9PROT</name>
<evidence type="ECO:0000256" key="1">
    <source>
        <dbReference type="ARBA" id="ARBA00001947"/>
    </source>
</evidence>
<dbReference type="PANTHER" id="PTHR46233">
    <property type="entry name" value="HYDROXYACYLGLUTATHIONE HYDROLASE GLOC"/>
    <property type="match status" value="1"/>
</dbReference>
<dbReference type="KEGG" id="asz:ASN_2302"/>
<dbReference type="SMART" id="SM00849">
    <property type="entry name" value="Lactamase_B"/>
    <property type="match status" value="1"/>
</dbReference>
<reference evidence="7" key="1">
    <citation type="submission" date="2014-09" db="EMBL/GenBank/DDBJ databases">
        <authorList>
            <person name="Illeghems K.G."/>
        </authorList>
    </citation>
    <scope>NUCLEOTIDE SEQUENCE [LARGE SCALE GENOMIC DNA]</scope>
    <source>
        <strain evidence="7">108B</strain>
    </source>
</reference>
<protein>
    <submittedName>
        <fullName evidence="6">Beta-lactamase domain protein</fullName>
    </submittedName>
</protein>
<dbReference type="GO" id="GO:0046872">
    <property type="term" value="F:metal ion binding"/>
    <property type="evidence" value="ECO:0007669"/>
    <property type="project" value="UniProtKB-KW"/>
</dbReference>
<keyword evidence="7" id="KW-1185">Reference proteome</keyword>
<evidence type="ECO:0000256" key="4">
    <source>
        <dbReference type="ARBA" id="ARBA00022833"/>
    </source>
</evidence>
<accession>A0A0U5EUP8</accession>
<keyword evidence="2" id="KW-0479">Metal-binding</keyword>
<dbReference type="PANTHER" id="PTHR46233:SF3">
    <property type="entry name" value="HYDROXYACYLGLUTATHIONE HYDROLASE GLOC"/>
    <property type="match status" value="1"/>
</dbReference>
<dbReference type="AlphaFoldDB" id="A0A0U5EUP8"/>
<dbReference type="InterPro" id="IPR036866">
    <property type="entry name" value="RibonucZ/Hydroxyglut_hydro"/>
</dbReference>
<keyword evidence="3" id="KW-0378">Hydrolase</keyword>
<evidence type="ECO:0000259" key="5">
    <source>
        <dbReference type="SMART" id="SM00849"/>
    </source>
</evidence>
<dbReference type="Pfam" id="PF00753">
    <property type="entry name" value="Lactamase_B"/>
    <property type="match status" value="1"/>
</dbReference>
<dbReference type="InterPro" id="IPR051453">
    <property type="entry name" value="MBL_Glyoxalase_II"/>
</dbReference>